<comment type="caution">
    <text evidence="3">The sequence shown here is derived from an EMBL/GenBank/DDBJ whole genome shotgun (WGS) entry which is preliminary data.</text>
</comment>
<dbReference type="InterPro" id="IPR017243">
    <property type="entry name" value="Bloc1s5"/>
</dbReference>
<dbReference type="EMBL" id="BTSX01000005">
    <property type="protein sequence ID" value="GMS99707.1"/>
    <property type="molecule type" value="Genomic_DNA"/>
</dbReference>
<reference evidence="3" key="1">
    <citation type="submission" date="2023-10" db="EMBL/GenBank/DDBJ databases">
        <title>Genome assembly of Pristionchus species.</title>
        <authorList>
            <person name="Yoshida K."/>
            <person name="Sommer R.J."/>
        </authorList>
    </citation>
    <scope>NUCLEOTIDE SEQUENCE</scope>
    <source>
        <strain evidence="3">RS0144</strain>
    </source>
</reference>
<gene>
    <name evidence="3" type="ORF">PENTCL1PPCAC_21882</name>
</gene>
<feature type="non-terminal residue" evidence="3">
    <location>
        <position position="1"/>
    </location>
</feature>
<evidence type="ECO:0000256" key="1">
    <source>
        <dbReference type="ARBA" id="ARBA00010754"/>
    </source>
</evidence>
<organism evidence="3 4">
    <name type="scientific">Pristionchus entomophagus</name>
    <dbReference type="NCBI Taxonomy" id="358040"/>
    <lineage>
        <taxon>Eukaryota</taxon>
        <taxon>Metazoa</taxon>
        <taxon>Ecdysozoa</taxon>
        <taxon>Nematoda</taxon>
        <taxon>Chromadorea</taxon>
        <taxon>Rhabditida</taxon>
        <taxon>Rhabditina</taxon>
        <taxon>Diplogasteromorpha</taxon>
        <taxon>Diplogasteroidea</taxon>
        <taxon>Neodiplogasteridae</taxon>
        <taxon>Pristionchus</taxon>
    </lineage>
</organism>
<accession>A0AAV5U030</accession>
<dbReference type="Proteomes" id="UP001432027">
    <property type="component" value="Unassembled WGS sequence"/>
</dbReference>
<proteinExistence type="inferred from homology"/>
<keyword evidence="4" id="KW-1185">Reference proteome</keyword>
<evidence type="ECO:0000313" key="4">
    <source>
        <dbReference type="Proteomes" id="UP001432027"/>
    </source>
</evidence>
<sequence length="137" mass="15398">LQCSMEGTVKEVALLGQNLFDHKAALAPVIERFVDTFERNARHKEFDGILRASHSLVEAAATASDRLLQDGRLVELTGRVNKLADRLEQLTQPIHAQEHSEYLAAIKSEQDKYVQLCEAEGMRKMRIAAGIEEDRLN</sequence>
<name>A0AAV5U030_9BILA</name>
<dbReference type="GO" id="GO:0030133">
    <property type="term" value="C:transport vesicle"/>
    <property type="evidence" value="ECO:0007669"/>
    <property type="project" value="InterPro"/>
</dbReference>
<dbReference type="GO" id="GO:0031083">
    <property type="term" value="C:BLOC-1 complex"/>
    <property type="evidence" value="ECO:0007669"/>
    <property type="project" value="InterPro"/>
</dbReference>
<comment type="similarity">
    <text evidence="1">Belongs to the BLOC1S5 family.</text>
</comment>
<protein>
    <recommendedName>
        <fullName evidence="2">Biogenesis of lysosome-related organelles complex 1 subunit 5</fullName>
    </recommendedName>
</protein>
<dbReference type="AlphaFoldDB" id="A0AAV5U030"/>
<evidence type="ECO:0000313" key="3">
    <source>
        <dbReference type="EMBL" id="GMS99707.1"/>
    </source>
</evidence>
<evidence type="ECO:0000256" key="2">
    <source>
        <dbReference type="ARBA" id="ARBA00019580"/>
    </source>
</evidence>
<dbReference type="Pfam" id="PF14942">
    <property type="entry name" value="Muted"/>
    <property type="match status" value="1"/>
</dbReference>